<keyword evidence="4" id="KW-0862">Zinc</keyword>
<evidence type="ECO:0000256" key="4">
    <source>
        <dbReference type="ARBA" id="ARBA00022833"/>
    </source>
</evidence>
<dbReference type="PANTHER" id="PTHR21725">
    <property type="entry name" value="E3 UBIQUITIN-PROTEIN LIGASE UBR4"/>
    <property type="match status" value="1"/>
</dbReference>
<feature type="compositionally biased region" description="Polar residues" evidence="8">
    <location>
        <begin position="213"/>
        <end position="224"/>
    </location>
</feature>
<dbReference type="Pfam" id="PF13764">
    <property type="entry name" value="E3_UbLigase_R4"/>
    <property type="match status" value="1"/>
</dbReference>
<dbReference type="InterPro" id="IPR036322">
    <property type="entry name" value="WD40_repeat_dom_sf"/>
</dbReference>
<feature type="region of interest" description="Disordered" evidence="8">
    <location>
        <begin position="557"/>
        <end position="596"/>
    </location>
</feature>
<feature type="compositionally biased region" description="Polar residues" evidence="8">
    <location>
        <begin position="2744"/>
        <end position="2754"/>
    </location>
</feature>
<proteinExistence type="inferred from homology"/>
<dbReference type="PROSITE" id="PS52043">
    <property type="entry name" value="UBR4_E3"/>
    <property type="match status" value="1"/>
</dbReference>
<feature type="region of interest" description="Disordered" evidence="8">
    <location>
        <begin position="609"/>
        <end position="646"/>
    </location>
</feature>
<feature type="compositionally biased region" description="Low complexity" evidence="8">
    <location>
        <begin position="2801"/>
        <end position="2819"/>
    </location>
</feature>
<evidence type="ECO:0000256" key="8">
    <source>
        <dbReference type="SAM" id="MobiDB-lite"/>
    </source>
</evidence>
<feature type="region of interest" description="Disordered" evidence="8">
    <location>
        <begin position="3212"/>
        <end position="3254"/>
    </location>
</feature>
<feature type="compositionally biased region" description="Low complexity" evidence="8">
    <location>
        <begin position="563"/>
        <end position="574"/>
    </location>
</feature>
<dbReference type="Pfam" id="PF19423">
    <property type="entry name" value="E3_UBR4_N"/>
    <property type="match status" value="2"/>
</dbReference>
<dbReference type="SMART" id="SM00396">
    <property type="entry name" value="ZnF_UBR1"/>
    <property type="match status" value="1"/>
</dbReference>
<dbReference type="GO" id="GO:0016020">
    <property type="term" value="C:membrane"/>
    <property type="evidence" value="ECO:0007669"/>
    <property type="project" value="TreeGrafter"/>
</dbReference>
<dbReference type="Pfam" id="PF02207">
    <property type="entry name" value="zf-UBR"/>
    <property type="match status" value="1"/>
</dbReference>
<feature type="compositionally biased region" description="Basic and acidic residues" evidence="8">
    <location>
        <begin position="2620"/>
        <end position="2634"/>
    </location>
</feature>
<dbReference type="PROSITE" id="PS51157">
    <property type="entry name" value="ZF_UBR"/>
    <property type="match status" value="1"/>
</dbReference>
<dbReference type="GO" id="GO:0005654">
    <property type="term" value="C:nucleoplasm"/>
    <property type="evidence" value="ECO:0007669"/>
    <property type="project" value="TreeGrafter"/>
</dbReference>
<dbReference type="GO" id="GO:0004842">
    <property type="term" value="F:ubiquitin-protein transferase activity"/>
    <property type="evidence" value="ECO:0007669"/>
    <property type="project" value="TreeGrafter"/>
</dbReference>
<feature type="compositionally biased region" description="Basic and acidic residues" evidence="8">
    <location>
        <begin position="3238"/>
        <end position="3249"/>
    </location>
</feature>
<dbReference type="GO" id="GO:0008270">
    <property type="term" value="F:zinc ion binding"/>
    <property type="evidence" value="ECO:0007669"/>
    <property type="project" value="UniProtKB-KW"/>
</dbReference>
<accession>A0A8C5JNP6</accession>
<dbReference type="GO" id="GO:0005813">
    <property type="term" value="C:centrosome"/>
    <property type="evidence" value="ECO:0007669"/>
    <property type="project" value="TreeGrafter"/>
</dbReference>
<dbReference type="Pfam" id="PF24079">
    <property type="entry name" value="UBR4"/>
    <property type="match status" value="1"/>
</dbReference>
<evidence type="ECO:0000259" key="9">
    <source>
        <dbReference type="PROSITE" id="PS51157"/>
    </source>
</evidence>
<dbReference type="InterPro" id="IPR045841">
    <property type="entry name" value="E3_UBR4_N"/>
</dbReference>
<feature type="compositionally biased region" description="Basic and acidic residues" evidence="8">
    <location>
        <begin position="1"/>
        <end position="11"/>
    </location>
</feature>
<dbReference type="InterPro" id="IPR047509">
    <property type="entry name" value="UBR4-like_UBR-box"/>
</dbReference>
<feature type="region of interest" description="Disordered" evidence="8">
    <location>
        <begin position="213"/>
        <end position="238"/>
    </location>
</feature>
<keyword evidence="5" id="KW-0112">Calmodulin-binding</keyword>
<evidence type="ECO:0000256" key="6">
    <source>
        <dbReference type="PROSITE-ProRule" id="PRU00508"/>
    </source>
</evidence>
<evidence type="ECO:0000256" key="2">
    <source>
        <dbReference type="ARBA" id="ARBA00022723"/>
    </source>
</evidence>
<feature type="compositionally biased region" description="Pro residues" evidence="8">
    <location>
        <begin position="615"/>
        <end position="626"/>
    </location>
</feature>
<organism evidence="10 11">
    <name type="scientific">Junco hyemalis</name>
    <name type="common">Dark-eyed junco</name>
    <dbReference type="NCBI Taxonomy" id="40217"/>
    <lineage>
        <taxon>Eukaryota</taxon>
        <taxon>Metazoa</taxon>
        <taxon>Chordata</taxon>
        <taxon>Craniata</taxon>
        <taxon>Vertebrata</taxon>
        <taxon>Euteleostomi</taxon>
        <taxon>Archelosauria</taxon>
        <taxon>Archosauria</taxon>
        <taxon>Dinosauria</taxon>
        <taxon>Saurischia</taxon>
        <taxon>Theropoda</taxon>
        <taxon>Coelurosauria</taxon>
        <taxon>Aves</taxon>
        <taxon>Neognathae</taxon>
        <taxon>Neoaves</taxon>
        <taxon>Telluraves</taxon>
        <taxon>Australaves</taxon>
        <taxon>Passeriformes</taxon>
        <taxon>Passerellidae</taxon>
        <taxon>Junco</taxon>
    </lineage>
</organism>
<evidence type="ECO:0000313" key="11">
    <source>
        <dbReference type="Proteomes" id="UP000694408"/>
    </source>
</evidence>
<protein>
    <submittedName>
        <fullName evidence="10">Ubiquitin protein ligase E3 component n-recognin 4</fullName>
    </submittedName>
</protein>
<sequence length="4795" mass="529619">CPTSGREERGAVRAAAPGPAQPKMAAGGAGAAAGPGWDVAVRPLLSASYSAFDMKELPQLLASVIESESEILHHDKQYEPFYSSFVALSTHYITTVCGLIPRNQLQSVAAACKVLIEFSLLRLENPDEACAVSQKHLILLIKGLCTGCSRLDRTEIITFTAMMKSAKLPQTVKTLSDVEDQKELASPVSPELRQKEVQMNFLNQLTSVFNPRVSSSPSITTETQVEGESEDQAATDQTSATKTKSIFIAQNVASLQELGGSEKLLRVCLNLPYFLRYINRFQDAVSANSFFIMPATVADATAVRNGFHSLVIDVTMALDTLSLPVLEPLTPTRLQDVTVLALSCLYAGVSVATCMAILHVGSTQQVRTGSTSSKEEDYENDAATIVQKCLEIYEMIGQAISNSRRAGGEHYQNFQLLGAWCLLNSLFLILNLSPTALADKGKEKDPLAALRVRDIIARTKEGVGSPKLGPGKGHQGFGVLSVVLANHAIKLLSSLFQDLQVEALHKGWESDGPPAVLDIMAQSTSIQRIQRLIDSVPLTNLLLTLLSTSYRKACVLQRQRKGSMSSDASASTDSNTYYEDDFSSTEEDSSQDDDSEPILGQWFEETISPSKEKVAPPPPPPPPPLESSPRVKSPNKQSAGENGNILASRKDPELFLSLASNILNFITSSMLNSRNNFIRNYLSVSLSEQHMATLASIIKEVDKDGLKGTSDEEFAAALYHFNHSLVTSDLQSPALQNTLLQQLGVAPFSEGPWPLYIHPQSLSVLSRLLLIWQHKATAQGDPDVPECLKVWERFVGTLKQNALQGTLPSDTEDLNVEHLQLLLLIFHNFSERGRRSIMMLCIQTIVELTANMESQQCSVPLIVARLLLVFDYLLHQYSKAPVYLFEQVQYNLLTPPIGWVSGSQDSSRRTSVPLYHGFKEVEENWTKHCSSDSAPQPRFYCILSPEASEDDLNRLDSTVCEVLFSRATKYDELYAALTSLLAAGSQFDTLRRRENKNVTALEACALQYYFLILWRILGILPPSRSYMHHLAMNTPEMSDCDLLHTLRWSSRLQIPSYVVWIKDHLIKQGMKAEHATPLIELTSSKCISVKYDVEIAEEYFARQISSFCAVDCTTILQLHEVPSLQSIYTLDAAISKIQVSLDEHFSKSAAETDPQKSSEITKNLLPATLQLIDTYATFTRSYLLRSLSEEANSDSRGCEEKLRGYAAVLAIGSGRCKANTLGPTLVQNLPSAVQTLCESWNNIHTNEFPNIGSWRNAFANDTIPAESYISAVQAAHLGTLCSQSLPLAASLKHTLLSLVRLTGDLIIWSDDPNPPQVIHSLLPLLLESSTESVAEISSNSLERILGPADSDEFLARVYEKLITGCYNILARHSDPNSGLDESILEECLQHLEKQLESSQARKAMEEFFSESGELVQIMMATANENLSAKFCNRVLKFFTKLFQLTEKSPNPSLLRLCGSLAQLACVEPVRLQAWLTRMTMSPPKDSDQLDVVQENRQLLQLLTTYIVRENSSEFLLLSTTISCELLLVLGGTCVKLSCFCSAKWGKACALCWPMGTHVTILECTCHIVSYLADVTNALSQSSGQGPSHLSVDGEERAIEVDSDWVEELAVEEEDSQAEDSDEDSLCNKLCTFTITQKEFMNQHWYHCHTCKMVDGVGVCTVCAKVCHKDHEISYAKYGSFFCDCGAKEDGSCLALVKRTPSSGMSSTMKESAFQSEPRVPESVIRHASTSPAEKAKVTISEGKGPDEEKPKKSSLCRNVEGCREELQSQANFSFAPLVLEMLNFLMDAIQVNFQQASAMGSSSRAQQALSELHTLDKSVEMTDQLMVPTLGSQEGAFENVRMNYSGDQGQTIRQLISAHVLRRVAMCVLSSPHGRRQHLAVSHEKGKITVLQLSALLKQADSSKRKLTLTRLASAPVPFTVLSLTGNPCKEDYLAVCGLKDCHVLTFSSSGSVSDHLVLHPQLATGNFIIKAVWLPGSQTELAIVTADFVKIYDLSVDALSPTFYFLLPSSKIRDVTFLFNEEGKNIIVIMSSAGYIYTQLMEEASSAQHGPFYVTNVLEVNHEDLKDSNGQVAGGGVSVYYSHVLQMLFFSYCQGKSFAATISRASLEVQRLFPINIKSSNGGSKTSPALCQWSEVMNHPGLVCCVQQTTGVPLVVMVKPDTFLIQEIKTLPAKAKIQDMVAIRHTACNEQQRTTMILLCEDGSLRIYMANVENTSYWLQPSLQPSSVISIMKPVRKRKAAAISKEQDQGTKISLGLKRQVCAEEGRKISLITTVGASVDPAGVTMMDSIKIYGKTKEQFGWPDEPPEDFPSASVSNVCPPNLNQGNGTGDTESAAPAAASGTVLERLVVSSLEALESCFAVGPVNEKEKNKIAAQELATVLLSMPAPSSVQQQTKSLLASLHTSRSAYHNHKDQALLSKAIQYLTSSTKEGKDLDPEVFQRLVITARSIAIMRPNNLVHYTESKLPQLETESEEGQEAQKHVEGEGCTFITQLVNHFWKLHASKPKNAFLAPACLPGLTHVEATVNALVDIIHGYCTCELDCIHTASKIYMQMLLCPDPAVSFSCKQALIRVLRPRNKRRHVTLPSSPRSNTPMGDKDDDDDDDAEDKLQSSGIANGEHIRQESQEQSEVDHGDFEMVSESMVLETSENVNNGNPSPLEALLAGAEGFPPMLDIPPDADDETMVELAIALSLQQDQQGSSSSALGLQSLGLSGQAPSSSSLDAGTLSDTTASAPASDDEGSTAATDGSTLRTSPAEHGGSVGSESGGSAVDSVAGEHSVSGRSSAYGDTAAEGHAAGPGSVSSSTGAISTTTGQQEGEGSEGEGEAEGDVHTSNRLHMVRLMLLERLLQNLPQLRNVGGVRAIPYMQVILMLTTDLDGEDEKDKGALDNLLSQLIAELGMDKKDVSKKNERSPVNEVHLVVMRLLSVFMSRTKSGSKTSICEASSLISSATAAALLSSGAVDYCLHVLKSLLEYWKSQQNDEEPVATSQLLKPHTTSSPPDMSPFFLRQYVKGHAADVFEAYTQLLTEMVLRLPYQIKKIADTNSRIPPPIFDHSWFYFLSEYLMIQQTPFVRRQVRKLLLFICGSKDKYRQLRDLHTLDSHVRGIKKLLEEQGIFLRASVVTASSGSALQYDTLISLMEHLKACAEIATQRTVNWQKFCIKDDSVLYFLLQVSFLVDEGVSPVLLQLLSCALCGSKVLSVASSSGASSTSSSSAPAASGSGQAAAQSKSSTKKSKKEEKEKEREGEGQLDSQGALALSPQYIKLSSIKVDTRYTTTQQVVKLIGSHTISKVTVKIGDLKRTKMVRTINLYYNNRTVQAIVELKNKYVHQVLCAVSESDSFPWLLNYQASTETLQCPRCSASVPANPGVCGNCGENVYQCHKCRSINYDEKDPFLCNACGFCKYARFDFMLYAKPCCAVDPIENEEDRKKAVTNINTLLDKADRVYHQLMGHRPQLENLLCKVNEAAPEKPQVSRARCSWHRAQAGHTLPRAVLALVLVRVRVSAALGVRTQTQQTQKYSCALGLHRKCINVRMQHRILCTVPAEASSGSSLPWLCLYLSRSGAAQELELCVLQASSLQYEMLLLTDSISKEDSCWELRLRCALSLFLMAVNIKTPVVVENITLMCLRILQKLIKPPAPTSKKNKDVPMDALTTVKPYSNEIHAQAQLWLKRDPKASYEAWKKCLPARGADANGKTPSKAELHQLYLSEKYVWKWKQFMSRRGKRTCPLDLKLGHNNWLRQVLFTPATQAARQAACTIVEALATIPSRKQQVLDLLTSYLDELSIAGECAAEYLALYQKLIKPAHWKVYLAARGVLPYIGSLITKEIARLLALEEATLSTDLQQGYALKSLTGLLSSFVEVESIKRHFKSRLVGTVLNGYLCLRKLVVQRTKLIDETQDMLLEMLEDMTTGTESETKAFMAVCIETAKRYSLDDYRTPVFIFERLCSIIYPEENEVTEFFVTLEKDPQQEDFLQGRMPGNPYSSNEPGIGPLMRDIKNKICQDCDLVALLEDDSGMELLVNNKIISLDLPVAEVYKKVWCPTNEGEPMRIIYRMRGLLGDATEEFIESLDSTTDEEEDEEEVYKMAGVMAPCGGLECMLNRLTGIKDFKQGRHLLTVLLKLFSYCVKVKINRQQLVKPEMNTLNVMLGTLNLALVAEQESKDSGGAAVAEQVLSIMEIILDESNAEPLSEDKGNLLLTGDKDQLVMLLDQINSTFVRSNLSVLQGLLRIIPYLSFGEMEKMQILVDRFKPYCNFDKYDEEHSGDDKVFLDCFCKIAAGIKNNSNGHQLKDLILQKGITQNALDYMKKHIPSAKNLDADIWKRFLSRPALPFILRLLRGLATQHPATQVLIGTDSISNLHKLEQVSSDEGIGTLAENLLEALREHPEVNKKIDAARKETRAEKKRMAMAMRQKALGTLGMTTNEKGQVVTKTALLKQMEELIEEPGLTCCICREGYKFQPTKVLGIYTFTKRVALEEFENKPRKQQGYSTVSHFNIVHYDCHLAAVRLARGREEWESAALQNANTKCNGLLPVWGPHVPESAFATCLARHNTYLQECTGQREPTYQLNVHDIKLLFLRFAMEQSFSIDTGGGGRESNIHLIPYIIHTVLYVLNTTRATSREEKNLQSFLEQPREKWVESAFEVDGPHYYTVLALHVCPPERWRAIRGDILRRLLVTAHARVVSPGGASRLTDKAVKEYATYRSGLLFWALVDLIYNMFKKVPTSNTEGGWSFSLAEFIRHNDMPIHEAADKALKTFQEEFMPVETFSEFLDVAGLLSEINDPDSFLQDLLNSIP</sequence>
<evidence type="ECO:0000256" key="7">
    <source>
        <dbReference type="PROSITE-ProRule" id="PRU01388"/>
    </source>
</evidence>
<feature type="compositionally biased region" description="Acidic residues" evidence="8">
    <location>
        <begin position="578"/>
        <end position="596"/>
    </location>
</feature>
<feature type="compositionally biased region" description="Low complexity" evidence="8">
    <location>
        <begin position="2703"/>
        <end position="2725"/>
    </location>
</feature>
<dbReference type="InterPro" id="IPR045189">
    <property type="entry name" value="UBR4-like"/>
</dbReference>
<keyword evidence="2" id="KW-0479">Metal-binding</keyword>
<name>A0A8C5JNP6_JUNHY</name>
<dbReference type="SUPFAM" id="SSF50978">
    <property type="entry name" value="WD40 repeat-like"/>
    <property type="match status" value="1"/>
</dbReference>
<feature type="zinc finger region" description="UBR-type" evidence="6">
    <location>
        <begin position="1624"/>
        <end position="1697"/>
    </location>
</feature>
<evidence type="ECO:0000256" key="1">
    <source>
        <dbReference type="ARBA" id="ARBA00009970"/>
    </source>
</evidence>
<feature type="region of interest" description="UBR4 E3 catalytic module" evidence="7">
    <location>
        <begin position="4329"/>
        <end position="4794"/>
    </location>
</feature>
<dbReference type="InterPro" id="IPR003126">
    <property type="entry name" value="Znf_UBR"/>
</dbReference>
<dbReference type="PANTHER" id="PTHR21725:SF1">
    <property type="entry name" value="E3 UBIQUITIN-PROTEIN LIGASE UBR4"/>
    <property type="match status" value="1"/>
</dbReference>
<feature type="region of interest" description="Disordered" evidence="8">
    <location>
        <begin position="1"/>
        <end position="27"/>
    </location>
</feature>
<dbReference type="GO" id="GO:0006511">
    <property type="term" value="P:ubiquitin-dependent protein catabolic process"/>
    <property type="evidence" value="ECO:0007669"/>
    <property type="project" value="TreeGrafter"/>
</dbReference>
<evidence type="ECO:0000256" key="5">
    <source>
        <dbReference type="ARBA" id="ARBA00022860"/>
    </source>
</evidence>
<feature type="compositionally biased region" description="Low complexity" evidence="8">
    <location>
        <begin position="2768"/>
        <end position="2778"/>
    </location>
</feature>
<dbReference type="InterPro" id="IPR056530">
    <property type="entry name" value="UBR4-like_dom"/>
</dbReference>
<reference evidence="10" key="2">
    <citation type="submission" date="2025-09" db="UniProtKB">
        <authorList>
            <consortium name="Ensembl"/>
        </authorList>
    </citation>
    <scope>IDENTIFICATION</scope>
</reference>
<dbReference type="GO" id="GO:0005516">
    <property type="term" value="F:calmodulin binding"/>
    <property type="evidence" value="ECO:0007669"/>
    <property type="project" value="UniProtKB-KW"/>
</dbReference>
<feature type="compositionally biased region" description="Polar residues" evidence="8">
    <location>
        <begin position="2586"/>
        <end position="2595"/>
    </location>
</feature>
<feature type="region of interest" description="Disordered" evidence="8">
    <location>
        <begin position="2581"/>
        <end position="2634"/>
    </location>
</feature>
<dbReference type="Proteomes" id="UP000694408">
    <property type="component" value="Unplaced"/>
</dbReference>
<dbReference type="CDD" id="cd19680">
    <property type="entry name" value="UBR-box_UBR4"/>
    <property type="match status" value="1"/>
</dbReference>
<feature type="compositionally biased region" description="Low complexity" evidence="8">
    <location>
        <begin position="3212"/>
        <end position="3232"/>
    </location>
</feature>
<feature type="compositionally biased region" description="Low complexity" evidence="8">
    <location>
        <begin position="12"/>
        <end position="26"/>
    </location>
</feature>
<feature type="compositionally biased region" description="Acidic residues" evidence="8">
    <location>
        <begin position="2599"/>
        <end position="2608"/>
    </location>
</feature>
<dbReference type="Ensembl" id="ENSJHYT00000024373.1">
    <property type="protein sequence ID" value="ENSJHYP00000020191.1"/>
    <property type="gene ID" value="ENSJHYG00000013735.1"/>
</dbReference>
<dbReference type="InterPro" id="IPR025704">
    <property type="entry name" value="E3_Ub_ligase_UBR4_C"/>
</dbReference>
<keyword evidence="3 7" id="KW-0863">Zinc-finger</keyword>
<feature type="region of interest" description="Disordered" evidence="8">
    <location>
        <begin position="1702"/>
        <end position="1753"/>
    </location>
</feature>
<keyword evidence="11" id="KW-1185">Reference proteome</keyword>
<feature type="compositionally biased region" description="Polar residues" evidence="8">
    <location>
        <begin position="1702"/>
        <end position="1714"/>
    </location>
</feature>
<feature type="compositionally biased region" description="Acidic residues" evidence="8">
    <location>
        <begin position="2820"/>
        <end position="2829"/>
    </location>
</feature>
<dbReference type="GO" id="GO:0005829">
    <property type="term" value="C:cytosol"/>
    <property type="evidence" value="ECO:0007669"/>
    <property type="project" value="TreeGrafter"/>
</dbReference>
<feature type="domain" description="UBR-type" evidence="9">
    <location>
        <begin position="1624"/>
        <end position="1697"/>
    </location>
</feature>
<reference evidence="10" key="1">
    <citation type="submission" date="2025-08" db="UniProtKB">
        <authorList>
            <consortium name="Ensembl"/>
        </authorList>
    </citation>
    <scope>IDENTIFICATION</scope>
</reference>
<evidence type="ECO:0000313" key="10">
    <source>
        <dbReference type="Ensembl" id="ENSJHYP00000020191.1"/>
    </source>
</evidence>
<evidence type="ECO:0000256" key="3">
    <source>
        <dbReference type="ARBA" id="ARBA00022771"/>
    </source>
</evidence>
<feature type="region of interest" description="Disordered" evidence="8">
    <location>
        <begin position="2703"/>
        <end position="2834"/>
    </location>
</feature>
<comment type="similarity">
    <text evidence="1 7">Belongs to the UBR4 family.</text>
</comment>